<dbReference type="SUPFAM" id="SSF54593">
    <property type="entry name" value="Glyoxalase/Bleomycin resistance protein/Dihydroxybiphenyl dioxygenase"/>
    <property type="match status" value="2"/>
</dbReference>
<dbReference type="Proteomes" id="UP000831775">
    <property type="component" value="Chromosome"/>
</dbReference>
<feature type="domain" description="PhnB-like" evidence="1">
    <location>
        <begin position="3"/>
        <end position="141"/>
    </location>
</feature>
<dbReference type="Gene3D" id="3.10.180.10">
    <property type="entry name" value="2,3-Dihydroxybiphenyl 1,2-Dioxygenase, domain 1"/>
    <property type="match status" value="1"/>
</dbReference>
<dbReference type="PANTHER" id="PTHR33990">
    <property type="entry name" value="PROTEIN YJDN-RELATED"/>
    <property type="match status" value="1"/>
</dbReference>
<dbReference type="Pfam" id="PF06983">
    <property type="entry name" value="3-dmu-9_3-mt"/>
    <property type="match status" value="2"/>
</dbReference>
<feature type="domain" description="PhnB-like" evidence="1">
    <location>
        <begin position="154"/>
        <end position="272"/>
    </location>
</feature>
<evidence type="ECO:0000259" key="1">
    <source>
        <dbReference type="Pfam" id="PF06983"/>
    </source>
</evidence>
<keyword evidence="3" id="KW-1185">Reference proteome</keyword>
<gene>
    <name evidence="2" type="ORF">MUN76_00735</name>
</gene>
<accession>A0ABY4FWK5</accession>
<dbReference type="InterPro" id="IPR029068">
    <property type="entry name" value="Glyas_Bleomycin-R_OHBP_Dase"/>
</dbReference>
<protein>
    <submittedName>
        <fullName evidence="2">VOC family protein</fullName>
    </submittedName>
</protein>
<dbReference type="Gene3D" id="3.30.720.110">
    <property type="match status" value="1"/>
</dbReference>
<evidence type="ECO:0000313" key="3">
    <source>
        <dbReference type="Proteomes" id="UP000831775"/>
    </source>
</evidence>
<sequence>MQRFVTNIWCDRNAEEAGRFYASVFPETSSAVESTYPHEGLLDFQQEFAGKPLTVAVDLAGTRIVLINAGSEFAPNPSISFTLSFDPARFEGDGVATRAQLDAIWASLSDGGRILMPLQEYPFSARYGWVEDRYGVSWQLTLTDGSRGVRPFVMTSLLFSGPSQNLAADAVDRYVELFPGAELGMRVPYPETRGPAPPGAVMFSDFRLGDQWFTAMDSGADDAWPFGCGMSIEVACADQAEIDRLWEALSAVPEAEQCGWLADPFGVSWQVVPENMGELMRRPDAFAHMLSMTKIIIDDL</sequence>
<dbReference type="EMBL" id="CP095043">
    <property type="protein sequence ID" value="UOQ60549.1"/>
    <property type="molecule type" value="Genomic_DNA"/>
</dbReference>
<reference evidence="2 3" key="1">
    <citation type="submission" date="2022-04" db="EMBL/GenBank/DDBJ databases">
        <title>Leucobacter sp. isolated from rhizosphere of onion.</title>
        <authorList>
            <person name="Won M."/>
            <person name="Lee C.-M."/>
            <person name="Woen H.-Y."/>
            <person name="Kwon S.-W."/>
        </authorList>
    </citation>
    <scope>NUCLEOTIDE SEQUENCE [LARGE SCALE GENOMIC DNA]</scope>
    <source>
        <strain evidence="2 3">H25R-14</strain>
    </source>
</reference>
<evidence type="ECO:0000313" key="2">
    <source>
        <dbReference type="EMBL" id="UOQ60549.1"/>
    </source>
</evidence>
<proteinExistence type="predicted"/>
<dbReference type="Gene3D" id="3.30.720.100">
    <property type="match status" value="1"/>
</dbReference>
<name>A0ABY4FWK5_9MICO</name>
<dbReference type="InterPro" id="IPR028973">
    <property type="entry name" value="PhnB-like"/>
</dbReference>
<dbReference type="CDD" id="cd06588">
    <property type="entry name" value="PhnB_like"/>
    <property type="match status" value="2"/>
</dbReference>
<organism evidence="2 3">
    <name type="scientific">Leucobacter rhizosphaerae</name>
    <dbReference type="NCBI Taxonomy" id="2932245"/>
    <lineage>
        <taxon>Bacteria</taxon>
        <taxon>Bacillati</taxon>
        <taxon>Actinomycetota</taxon>
        <taxon>Actinomycetes</taxon>
        <taxon>Micrococcales</taxon>
        <taxon>Microbacteriaceae</taxon>
        <taxon>Leucobacter</taxon>
    </lineage>
</organism>
<dbReference type="RefSeq" id="WP_244686280.1">
    <property type="nucleotide sequence ID" value="NZ_CP095043.1"/>
</dbReference>